<feature type="domain" description="F-BAR" evidence="5">
    <location>
        <begin position="2"/>
        <end position="461"/>
    </location>
</feature>
<keyword evidence="7" id="KW-1185">Reference proteome</keyword>
<dbReference type="InterPro" id="IPR000591">
    <property type="entry name" value="DEP_dom"/>
</dbReference>
<dbReference type="Proteomes" id="UP001150907">
    <property type="component" value="Unassembled WGS sequence"/>
</dbReference>
<dbReference type="GO" id="GO:0005096">
    <property type="term" value="F:GTPase activator activity"/>
    <property type="evidence" value="ECO:0007669"/>
    <property type="project" value="TreeGrafter"/>
</dbReference>
<feature type="compositionally biased region" description="Low complexity" evidence="2">
    <location>
        <begin position="803"/>
        <end position="817"/>
    </location>
</feature>
<name>A0A9W8BHH3_9FUNG</name>
<protein>
    <submittedName>
        <fullName evidence="6">Rho-GTPase-activating protein 8</fullName>
    </submittedName>
</protein>
<evidence type="ECO:0000313" key="7">
    <source>
        <dbReference type="Proteomes" id="UP001150907"/>
    </source>
</evidence>
<dbReference type="SUPFAM" id="SSF46785">
    <property type="entry name" value="Winged helix' DNA-binding domain"/>
    <property type="match status" value="1"/>
</dbReference>
<feature type="region of interest" description="Disordered" evidence="2">
    <location>
        <begin position="845"/>
        <end position="890"/>
    </location>
</feature>
<feature type="compositionally biased region" description="Acidic residues" evidence="2">
    <location>
        <begin position="203"/>
        <end position="213"/>
    </location>
</feature>
<dbReference type="InterPro" id="IPR000198">
    <property type="entry name" value="RhoGAP_dom"/>
</dbReference>
<feature type="region of interest" description="Disordered" evidence="2">
    <location>
        <begin position="724"/>
        <end position="750"/>
    </location>
</feature>
<feature type="region of interest" description="Disordered" evidence="2">
    <location>
        <begin position="166"/>
        <end position="213"/>
    </location>
</feature>
<dbReference type="InterPro" id="IPR001060">
    <property type="entry name" value="FCH_dom"/>
</dbReference>
<feature type="domain" description="Rho-GAP" evidence="4">
    <location>
        <begin position="496"/>
        <end position="694"/>
    </location>
</feature>
<dbReference type="InterPro" id="IPR008936">
    <property type="entry name" value="Rho_GTPase_activation_prot"/>
</dbReference>
<dbReference type="GO" id="GO:0007264">
    <property type="term" value="P:small GTPase-mediated signal transduction"/>
    <property type="evidence" value="ECO:0007669"/>
    <property type="project" value="TreeGrafter"/>
</dbReference>
<feature type="region of interest" description="Disordered" evidence="2">
    <location>
        <begin position="790"/>
        <end position="831"/>
    </location>
</feature>
<reference evidence="6" key="1">
    <citation type="submission" date="2022-07" db="EMBL/GenBank/DDBJ databases">
        <title>Phylogenomic reconstructions and comparative analyses of Kickxellomycotina fungi.</title>
        <authorList>
            <person name="Reynolds N.K."/>
            <person name="Stajich J.E."/>
            <person name="Barry K."/>
            <person name="Grigoriev I.V."/>
            <person name="Crous P."/>
            <person name="Smith M.E."/>
        </authorList>
    </citation>
    <scope>NUCLEOTIDE SEQUENCE</scope>
    <source>
        <strain evidence="6">IMI 214461</strain>
    </source>
</reference>
<comment type="caution">
    <text evidence="6">The sequence shown here is derived from an EMBL/GenBank/DDBJ whole genome shotgun (WGS) entry which is preliminary data.</text>
</comment>
<dbReference type="SUPFAM" id="SSF48350">
    <property type="entry name" value="GTPase activation domain, GAP"/>
    <property type="match status" value="1"/>
</dbReference>
<dbReference type="PROSITE" id="PS50238">
    <property type="entry name" value="RHOGAP"/>
    <property type="match status" value="1"/>
</dbReference>
<dbReference type="Pfam" id="PF00611">
    <property type="entry name" value="FCH"/>
    <property type="match status" value="1"/>
</dbReference>
<feature type="compositionally biased region" description="Polar residues" evidence="2">
    <location>
        <begin position="734"/>
        <end position="743"/>
    </location>
</feature>
<dbReference type="PROSITE" id="PS50186">
    <property type="entry name" value="DEP"/>
    <property type="match status" value="1"/>
</dbReference>
<sequence>MLKFENSFWDNPGVGQQPRYERGPQCLYEKLEQGSFECDELLSFFRERAAIEEAYSSSMRKLAERKLAAGGFARDEGATLKTAFHGLLSECLALAEAHADLSLELQSSVIVPLRAFTSEHRARVRASWKIIDDTVRKASAELTMVDRNHRVYKQKVSAAEQLRLMDSPGSLQPSASSAEFEIKPRPSTSLPTRKHATATAPSDADESEAEADADVAAARQLLSSSGVGAARSFLPPVQGELDAASIVLGNIALTRHEFHVMLQRMQAEVPQHDVKFGILGTFRGLISGESLAGWWCTNYPTVVRDETDAVSVGQSLMNQGYLRFMGRGSQFQSRANAYYQWKKSAIEFQSDDEYDSDDEPLGDRRAHLGKSMSYERAQREADEASHIYRDSVTRAEHVRTDLEEHLTNYLDTMEVWELNRLMNIKSTLGDYARISKLPIQAELSIGDRLEVYEESIKPQQDIQWMIEHYGTGRFTPRPIIFRPFGLSTAEYQIFGVPLDEQLLVSHKDIPLFPAKALSLIRKSTREMAHEDKYKVWTTRPLLRNIHDLRNMLNRGPRVTLRHLRAFDLPVVANLLVLYLLEIPQPLCPEEMHDPLRAVYGARSEKDCIETLKAVRNLLEGVSYTHLKTIQVLFGTLSEQVGSDENKSGRDQFVKAVSQRLGPIILRGRDIVGVGVSRIPEMFVTDLIEHYDVILADIETHRPFKPCLRPAKTEADNAVETLAEASGRRGGLEGGSQSINTNTVGEGASNEPIDALAGARSTNPALSKASLETAAAAAAAMASASKRASMVSSHSTDVQTAGKRASVASAGGRSAMSMPNSASTQKSHASFDEDELLVDDILDEARTTGGAKGSNSGGDDGESNIDFFLKDEDSDGTDDEDEDEETSGNIK</sequence>
<dbReference type="PROSITE" id="PS51741">
    <property type="entry name" value="F_BAR"/>
    <property type="match status" value="1"/>
</dbReference>
<keyword evidence="1" id="KW-0175">Coiled coil</keyword>
<dbReference type="InterPro" id="IPR027267">
    <property type="entry name" value="AH/BAR_dom_sf"/>
</dbReference>
<dbReference type="InterPro" id="IPR036390">
    <property type="entry name" value="WH_DNA-bd_sf"/>
</dbReference>
<dbReference type="GO" id="GO:0000935">
    <property type="term" value="C:division septum"/>
    <property type="evidence" value="ECO:0007669"/>
    <property type="project" value="TreeGrafter"/>
</dbReference>
<dbReference type="Gene3D" id="1.20.1270.60">
    <property type="entry name" value="Arfaptin homology (AH) domain/BAR domain"/>
    <property type="match status" value="2"/>
</dbReference>
<dbReference type="SUPFAM" id="SSF103657">
    <property type="entry name" value="BAR/IMD domain-like"/>
    <property type="match status" value="1"/>
</dbReference>
<gene>
    <name evidence="6" type="primary">rga8</name>
    <name evidence="6" type="ORF">H4R26_003730</name>
</gene>
<dbReference type="EMBL" id="JANBQF010000325">
    <property type="protein sequence ID" value="KAJ2002204.1"/>
    <property type="molecule type" value="Genomic_DNA"/>
</dbReference>
<evidence type="ECO:0000256" key="1">
    <source>
        <dbReference type="PROSITE-ProRule" id="PRU01077"/>
    </source>
</evidence>
<evidence type="ECO:0000259" key="3">
    <source>
        <dbReference type="PROSITE" id="PS50186"/>
    </source>
</evidence>
<organism evidence="6 7">
    <name type="scientific">Coemansia thaxteri</name>
    <dbReference type="NCBI Taxonomy" id="2663907"/>
    <lineage>
        <taxon>Eukaryota</taxon>
        <taxon>Fungi</taxon>
        <taxon>Fungi incertae sedis</taxon>
        <taxon>Zoopagomycota</taxon>
        <taxon>Kickxellomycotina</taxon>
        <taxon>Kickxellomycetes</taxon>
        <taxon>Kickxellales</taxon>
        <taxon>Kickxellaceae</taxon>
        <taxon>Coemansia</taxon>
    </lineage>
</organism>
<dbReference type="PANTHER" id="PTHR23065:SF17">
    <property type="entry name" value="RHO-GTPASE-ACTIVATING PROTEIN RGD2"/>
    <property type="match status" value="1"/>
</dbReference>
<dbReference type="GO" id="GO:0007010">
    <property type="term" value="P:cytoskeleton organization"/>
    <property type="evidence" value="ECO:0007669"/>
    <property type="project" value="TreeGrafter"/>
</dbReference>
<dbReference type="GO" id="GO:0005886">
    <property type="term" value="C:plasma membrane"/>
    <property type="evidence" value="ECO:0007669"/>
    <property type="project" value="TreeGrafter"/>
</dbReference>
<dbReference type="GO" id="GO:0005737">
    <property type="term" value="C:cytoplasm"/>
    <property type="evidence" value="ECO:0007669"/>
    <property type="project" value="TreeGrafter"/>
</dbReference>
<dbReference type="Pfam" id="PF00620">
    <property type="entry name" value="RhoGAP"/>
    <property type="match status" value="1"/>
</dbReference>
<proteinExistence type="predicted"/>
<evidence type="ECO:0000259" key="5">
    <source>
        <dbReference type="PROSITE" id="PS51741"/>
    </source>
</evidence>
<dbReference type="SMART" id="SM00055">
    <property type="entry name" value="FCH"/>
    <property type="match status" value="1"/>
</dbReference>
<evidence type="ECO:0000313" key="6">
    <source>
        <dbReference type="EMBL" id="KAJ2002204.1"/>
    </source>
</evidence>
<evidence type="ECO:0000259" key="4">
    <source>
        <dbReference type="PROSITE" id="PS50238"/>
    </source>
</evidence>
<accession>A0A9W8BHH3</accession>
<dbReference type="SMART" id="SM00324">
    <property type="entry name" value="RhoGAP"/>
    <property type="match status" value="1"/>
</dbReference>
<dbReference type="OrthoDB" id="2155291at2759"/>
<dbReference type="PANTHER" id="PTHR23065">
    <property type="entry name" value="PROLINE-SERINE-THREONINE PHOSPHATASE INTERACTING PROTEIN 1"/>
    <property type="match status" value="1"/>
</dbReference>
<dbReference type="Gene3D" id="1.10.555.10">
    <property type="entry name" value="Rho GTPase activation protein"/>
    <property type="match status" value="1"/>
</dbReference>
<dbReference type="AlphaFoldDB" id="A0A9W8BHH3"/>
<dbReference type="InterPro" id="IPR031160">
    <property type="entry name" value="F_BAR_dom"/>
</dbReference>
<evidence type="ECO:0000256" key="2">
    <source>
        <dbReference type="SAM" id="MobiDB-lite"/>
    </source>
</evidence>
<feature type="compositionally biased region" description="Polar residues" evidence="2">
    <location>
        <begin position="818"/>
        <end position="827"/>
    </location>
</feature>
<feature type="domain" description="DEP" evidence="3">
    <location>
        <begin position="286"/>
        <end position="343"/>
    </location>
</feature>
<feature type="compositionally biased region" description="Acidic residues" evidence="2">
    <location>
        <begin position="871"/>
        <end position="890"/>
    </location>
</feature>
<feature type="region of interest" description="Disordered" evidence="2">
    <location>
        <begin position="352"/>
        <end position="375"/>
    </location>
</feature>